<dbReference type="RefSeq" id="WP_151070621.1">
    <property type="nucleotide sequence ID" value="NZ_CP032518.1"/>
</dbReference>
<evidence type="ECO:0000313" key="2">
    <source>
        <dbReference type="Proteomes" id="UP000325743"/>
    </source>
</evidence>
<dbReference type="EMBL" id="CP032518">
    <property type="protein sequence ID" value="QEZ44717.1"/>
    <property type="molecule type" value="Genomic_DNA"/>
</dbReference>
<sequence>MSYVQQVLRLRIPHDRACVLLAYAQLGIEADTFPFVRAGTMHIAAMLGVTMADAHELESWLVSHSFLVPTSAGFMVVIPNGGH</sequence>
<reference evidence="1 2" key="1">
    <citation type="submission" date="2018-09" db="EMBL/GenBank/DDBJ databases">
        <title>Complete genome sequence of Cupriavidus oxalaticus T2, a bacterium capable of phenol tolerance and degradation.</title>
        <authorList>
            <person name="Yan J."/>
        </authorList>
    </citation>
    <scope>NUCLEOTIDE SEQUENCE [LARGE SCALE GENOMIC DNA]</scope>
    <source>
        <strain evidence="1 2">T2</strain>
    </source>
</reference>
<dbReference type="Proteomes" id="UP000325743">
    <property type="component" value="Chromosome 1"/>
</dbReference>
<proteinExistence type="predicted"/>
<accession>A0A5P3VEC4</accession>
<evidence type="ECO:0000313" key="1">
    <source>
        <dbReference type="EMBL" id="QEZ44717.1"/>
    </source>
</evidence>
<organism evidence="1 2">
    <name type="scientific">Cupriavidus oxalaticus</name>
    <dbReference type="NCBI Taxonomy" id="96344"/>
    <lineage>
        <taxon>Bacteria</taxon>
        <taxon>Pseudomonadati</taxon>
        <taxon>Pseudomonadota</taxon>
        <taxon>Betaproteobacteria</taxon>
        <taxon>Burkholderiales</taxon>
        <taxon>Burkholderiaceae</taxon>
        <taxon>Cupriavidus</taxon>
    </lineage>
</organism>
<name>A0A5P3VEC4_9BURK</name>
<dbReference type="AlphaFoldDB" id="A0A5P3VEC4"/>
<gene>
    <name evidence="1" type="ORF">D2917_11045</name>
</gene>
<protein>
    <submittedName>
        <fullName evidence="1">Uncharacterized protein</fullName>
    </submittedName>
</protein>